<dbReference type="PROSITE" id="PS00061">
    <property type="entry name" value="ADH_SHORT"/>
    <property type="match status" value="1"/>
</dbReference>
<evidence type="ECO:0000313" key="5">
    <source>
        <dbReference type="EMBL" id="KAF9459790.1"/>
    </source>
</evidence>
<dbReference type="InterPro" id="IPR036291">
    <property type="entry name" value="NAD(P)-bd_dom_sf"/>
</dbReference>
<dbReference type="Gene3D" id="3.40.50.720">
    <property type="entry name" value="NAD(P)-binding Rossmann-like Domain"/>
    <property type="match status" value="1"/>
</dbReference>
<dbReference type="SUPFAM" id="SSF51735">
    <property type="entry name" value="NAD(P)-binding Rossmann-fold domains"/>
    <property type="match status" value="1"/>
</dbReference>
<proteinExistence type="inferred from homology"/>
<dbReference type="InterPro" id="IPR052178">
    <property type="entry name" value="Sec_Metab_Biosynth_SDR"/>
</dbReference>
<keyword evidence="6" id="KW-1185">Reference proteome</keyword>
<comment type="similarity">
    <text evidence="1 4">Belongs to the short-chain dehydrogenases/reductases (SDR) family.</text>
</comment>
<evidence type="ECO:0000256" key="1">
    <source>
        <dbReference type="ARBA" id="ARBA00006484"/>
    </source>
</evidence>
<dbReference type="PRINTS" id="PR00080">
    <property type="entry name" value="SDRFAMILY"/>
</dbReference>
<evidence type="ECO:0000313" key="6">
    <source>
        <dbReference type="Proteomes" id="UP000807353"/>
    </source>
</evidence>
<gene>
    <name evidence="5" type="ORF">BDZ94DRAFT_1224089</name>
</gene>
<dbReference type="CDD" id="cd05233">
    <property type="entry name" value="SDR_c"/>
    <property type="match status" value="1"/>
</dbReference>
<name>A0A9P6CF25_9AGAR</name>
<evidence type="ECO:0000256" key="4">
    <source>
        <dbReference type="RuleBase" id="RU000363"/>
    </source>
</evidence>
<dbReference type="PANTHER" id="PTHR43618:SF4">
    <property type="entry name" value="SHORT CHAIN DEHYDROGENASE_REDUCTASE FAMILY (AFU_ORTHOLOGUE AFUA_7G04540)"/>
    <property type="match status" value="1"/>
</dbReference>
<accession>A0A9P6CF25</accession>
<evidence type="ECO:0000256" key="2">
    <source>
        <dbReference type="ARBA" id="ARBA00022857"/>
    </source>
</evidence>
<sequence>MANKYNPSVMGSLDGRVALVTGGGTGIGLVIANAFAENGAKVYITGRRKEKLYEAAKVKVEGEGQIIALPMDVTCKESIKNAVKVVEEADGKLDILVNNAGIPGPTSSFINDRSSPKNKTLGTSLFEAETFEGWQGVFATNTAGPFFVSTAFLELLKVGALARPGETSSIINISSAAAHLRLSMNVFAYGATKVGVEHLTKTMATEFALQGIPVRVNAISPGVFVSELTAPAEVLAVLTQGPPTGALLPAPVKRAGRDEEIAMTAIYLASLAGGFTNGNVIVVDGGLASVNP</sequence>
<dbReference type="PANTHER" id="PTHR43618">
    <property type="entry name" value="7-ALPHA-HYDROXYSTEROID DEHYDROGENASE"/>
    <property type="match status" value="1"/>
</dbReference>
<comment type="caution">
    <text evidence="5">The sequence shown here is derived from an EMBL/GenBank/DDBJ whole genome shotgun (WGS) entry which is preliminary data.</text>
</comment>
<dbReference type="InterPro" id="IPR002347">
    <property type="entry name" value="SDR_fam"/>
</dbReference>
<dbReference type="OrthoDB" id="3819888at2759"/>
<keyword evidence="2" id="KW-0521">NADP</keyword>
<dbReference type="InterPro" id="IPR020904">
    <property type="entry name" value="Sc_DH/Rdtase_CS"/>
</dbReference>
<dbReference type="EMBL" id="MU150310">
    <property type="protein sequence ID" value="KAF9459790.1"/>
    <property type="molecule type" value="Genomic_DNA"/>
</dbReference>
<keyword evidence="3" id="KW-0560">Oxidoreductase</keyword>
<dbReference type="FunFam" id="3.40.50.720:FF:000084">
    <property type="entry name" value="Short-chain dehydrogenase reductase"/>
    <property type="match status" value="1"/>
</dbReference>
<evidence type="ECO:0000256" key="3">
    <source>
        <dbReference type="ARBA" id="ARBA00023002"/>
    </source>
</evidence>
<dbReference type="Pfam" id="PF00106">
    <property type="entry name" value="adh_short"/>
    <property type="match status" value="1"/>
</dbReference>
<dbReference type="PRINTS" id="PR00081">
    <property type="entry name" value="GDHRDH"/>
</dbReference>
<dbReference type="GO" id="GO:0016491">
    <property type="term" value="F:oxidoreductase activity"/>
    <property type="evidence" value="ECO:0007669"/>
    <property type="project" value="UniProtKB-KW"/>
</dbReference>
<dbReference type="Proteomes" id="UP000807353">
    <property type="component" value="Unassembled WGS sequence"/>
</dbReference>
<organism evidence="5 6">
    <name type="scientific">Collybia nuda</name>
    <dbReference type="NCBI Taxonomy" id="64659"/>
    <lineage>
        <taxon>Eukaryota</taxon>
        <taxon>Fungi</taxon>
        <taxon>Dikarya</taxon>
        <taxon>Basidiomycota</taxon>
        <taxon>Agaricomycotina</taxon>
        <taxon>Agaricomycetes</taxon>
        <taxon>Agaricomycetidae</taxon>
        <taxon>Agaricales</taxon>
        <taxon>Tricholomatineae</taxon>
        <taxon>Clitocybaceae</taxon>
        <taxon>Collybia</taxon>
    </lineage>
</organism>
<reference evidence="5" key="1">
    <citation type="submission" date="2020-11" db="EMBL/GenBank/DDBJ databases">
        <authorList>
            <consortium name="DOE Joint Genome Institute"/>
            <person name="Ahrendt S."/>
            <person name="Riley R."/>
            <person name="Andreopoulos W."/>
            <person name="Labutti K."/>
            <person name="Pangilinan J."/>
            <person name="Ruiz-Duenas F.J."/>
            <person name="Barrasa J.M."/>
            <person name="Sanchez-Garcia M."/>
            <person name="Camarero S."/>
            <person name="Miyauchi S."/>
            <person name="Serrano A."/>
            <person name="Linde D."/>
            <person name="Babiker R."/>
            <person name="Drula E."/>
            <person name="Ayuso-Fernandez I."/>
            <person name="Pacheco R."/>
            <person name="Padilla G."/>
            <person name="Ferreira P."/>
            <person name="Barriuso J."/>
            <person name="Kellner H."/>
            <person name="Castanera R."/>
            <person name="Alfaro M."/>
            <person name="Ramirez L."/>
            <person name="Pisabarro A.G."/>
            <person name="Kuo A."/>
            <person name="Tritt A."/>
            <person name="Lipzen A."/>
            <person name="He G."/>
            <person name="Yan M."/>
            <person name="Ng V."/>
            <person name="Cullen D."/>
            <person name="Martin F."/>
            <person name="Rosso M.-N."/>
            <person name="Henrissat B."/>
            <person name="Hibbett D."/>
            <person name="Martinez A.T."/>
            <person name="Grigoriev I.V."/>
        </authorList>
    </citation>
    <scope>NUCLEOTIDE SEQUENCE</scope>
    <source>
        <strain evidence="5">CBS 247.69</strain>
    </source>
</reference>
<protein>
    <submittedName>
        <fullName evidence="5">Short-chain dehydrogenase</fullName>
    </submittedName>
</protein>
<dbReference type="AlphaFoldDB" id="A0A9P6CF25"/>